<protein>
    <submittedName>
        <fullName evidence="1">Uncharacterized protein</fullName>
    </submittedName>
</protein>
<dbReference type="EMBL" id="BLLF01005665">
    <property type="protein sequence ID" value="GFH31482.1"/>
    <property type="molecule type" value="Genomic_DNA"/>
</dbReference>
<keyword evidence="2" id="KW-1185">Reference proteome</keyword>
<gene>
    <name evidence="1" type="ORF">HaLaN_30542</name>
</gene>
<dbReference type="Proteomes" id="UP000485058">
    <property type="component" value="Unassembled WGS sequence"/>
</dbReference>
<name>A0A6A0AFQ1_HAELA</name>
<sequence>MEARVAMKGMRKARYEERAALYEELRGQAVERSPPHA</sequence>
<dbReference type="AlphaFoldDB" id="A0A6A0AFQ1"/>
<reference evidence="1 2" key="1">
    <citation type="submission" date="2020-02" db="EMBL/GenBank/DDBJ databases">
        <title>Draft genome sequence of Haematococcus lacustris strain NIES-144.</title>
        <authorList>
            <person name="Morimoto D."/>
            <person name="Nakagawa S."/>
            <person name="Yoshida T."/>
            <person name="Sawayama S."/>
        </authorList>
    </citation>
    <scope>NUCLEOTIDE SEQUENCE [LARGE SCALE GENOMIC DNA]</scope>
    <source>
        <strain evidence="1 2">NIES-144</strain>
    </source>
</reference>
<organism evidence="1 2">
    <name type="scientific">Haematococcus lacustris</name>
    <name type="common">Green alga</name>
    <name type="synonym">Haematococcus pluvialis</name>
    <dbReference type="NCBI Taxonomy" id="44745"/>
    <lineage>
        <taxon>Eukaryota</taxon>
        <taxon>Viridiplantae</taxon>
        <taxon>Chlorophyta</taxon>
        <taxon>core chlorophytes</taxon>
        <taxon>Chlorophyceae</taxon>
        <taxon>CS clade</taxon>
        <taxon>Chlamydomonadales</taxon>
        <taxon>Haematococcaceae</taxon>
        <taxon>Haematococcus</taxon>
    </lineage>
</organism>
<evidence type="ECO:0000313" key="2">
    <source>
        <dbReference type="Proteomes" id="UP000485058"/>
    </source>
</evidence>
<feature type="non-terminal residue" evidence="1">
    <location>
        <position position="37"/>
    </location>
</feature>
<evidence type="ECO:0000313" key="1">
    <source>
        <dbReference type="EMBL" id="GFH31482.1"/>
    </source>
</evidence>
<proteinExistence type="predicted"/>
<comment type="caution">
    <text evidence="1">The sequence shown here is derived from an EMBL/GenBank/DDBJ whole genome shotgun (WGS) entry which is preliminary data.</text>
</comment>
<accession>A0A6A0AFQ1</accession>